<protein>
    <submittedName>
        <fullName evidence="1">Uncharacterized protein</fullName>
    </submittedName>
</protein>
<proteinExistence type="predicted"/>
<keyword evidence="2" id="KW-1185">Reference proteome</keyword>
<evidence type="ECO:0000313" key="1">
    <source>
        <dbReference type="EMBL" id="KAK3783953.1"/>
    </source>
</evidence>
<evidence type="ECO:0000313" key="2">
    <source>
        <dbReference type="Proteomes" id="UP001283361"/>
    </source>
</evidence>
<sequence>MSLRASPPASSSIMCESDRACNPHVATLLVIASPRRHARSDRWPHGISRLSLLVRALTGHIISPSRRSETEGLRDGDGSV</sequence>
<gene>
    <name evidence="1" type="ORF">RRG08_049088</name>
</gene>
<dbReference type="AlphaFoldDB" id="A0AAE1A9S3"/>
<name>A0AAE1A9S3_9GAST</name>
<comment type="caution">
    <text evidence="1">The sequence shown here is derived from an EMBL/GenBank/DDBJ whole genome shotgun (WGS) entry which is preliminary data.</text>
</comment>
<organism evidence="1 2">
    <name type="scientific">Elysia crispata</name>
    <name type="common">lettuce slug</name>
    <dbReference type="NCBI Taxonomy" id="231223"/>
    <lineage>
        <taxon>Eukaryota</taxon>
        <taxon>Metazoa</taxon>
        <taxon>Spiralia</taxon>
        <taxon>Lophotrochozoa</taxon>
        <taxon>Mollusca</taxon>
        <taxon>Gastropoda</taxon>
        <taxon>Heterobranchia</taxon>
        <taxon>Euthyneura</taxon>
        <taxon>Panpulmonata</taxon>
        <taxon>Sacoglossa</taxon>
        <taxon>Placobranchoidea</taxon>
        <taxon>Plakobranchidae</taxon>
        <taxon>Elysia</taxon>
    </lineage>
</organism>
<dbReference type="EMBL" id="JAWDGP010002325">
    <property type="protein sequence ID" value="KAK3783953.1"/>
    <property type="molecule type" value="Genomic_DNA"/>
</dbReference>
<dbReference type="Proteomes" id="UP001283361">
    <property type="component" value="Unassembled WGS sequence"/>
</dbReference>
<reference evidence="1" key="1">
    <citation type="journal article" date="2023" name="G3 (Bethesda)">
        <title>A reference genome for the long-term kleptoplast-retaining sea slug Elysia crispata morphotype clarki.</title>
        <authorList>
            <person name="Eastman K.E."/>
            <person name="Pendleton A.L."/>
            <person name="Shaikh M.A."/>
            <person name="Suttiyut T."/>
            <person name="Ogas R."/>
            <person name="Tomko P."/>
            <person name="Gavelis G."/>
            <person name="Widhalm J.R."/>
            <person name="Wisecaver J.H."/>
        </authorList>
    </citation>
    <scope>NUCLEOTIDE SEQUENCE</scope>
    <source>
        <strain evidence="1">ECLA1</strain>
    </source>
</reference>
<accession>A0AAE1A9S3</accession>